<gene>
    <name evidence="2" type="ORF">GCM10010191_94650</name>
</gene>
<keyword evidence="3" id="KW-1185">Reference proteome</keyword>
<feature type="region of interest" description="Disordered" evidence="1">
    <location>
        <begin position="1"/>
        <end position="99"/>
    </location>
</feature>
<feature type="compositionally biased region" description="Low complexity" evidence="1">
    <location>
        <begin position="22"/>
        <end position="38"/>
    </location>
</feature>
<proteinExistence type="predicted"/>
<dbReference type="EMBL" id="BAAARW010000050">
    <property type="protein sequence ID" value="GAA2459462.1"/>
    <property type="molecule type" value="Genomic_DNA"/>
</dbReference>
<accession>A0ABN3KH18</accession>
<protein>
    <submittedName>
        <fullName evidence="2">Uncharacterized protein</fullName>
    </submittedName>
</protein>
<feature type="compositionally biased region" description="Polar residues" evidence="1">
    <location>
        <begin position="10"/>
        <end position="21"/>
    </location>
</feature>
<feature type="compositionally biased region" description="Basic and acidic residues" evidence="1">
    <location>
        <begin position="49"/>
        <end position="65"/>
    </location>
</feature>
<organism evidence="2 3">
    <name type="scientific">Actinomadura vinacea</name>
    <dbReference type="NCBI Taxonomy" id="115336"/>
    <lineage>
        <taxon>Bacteria</taxon>
        <taxon>Bacillati</taxon>
        <taxon>Actinomycetota</taxon>
        <taxon>Actinomycetes</taxon>
        <taxon>Streptosporangiales</taxon>
        <taxon>Thermomonosporaceae</taxon>
        <taxon>Actinomadura</taxon>
    </lineage>
</organism>
<name>A0ABN3KH18_9ACTN</name>
<reference evidence="2 3" key="1">
    <citation type="journal article" date="2019" name="Int. J. Syst. Evol. Microbiol.">
        <title>The Global Catalogue of Microorganisms (GCM) 10K type strain sequencing project: providing services to taxonomists for standard genome sequencing and annotation.</title>
        <authorList>
            <consortium name="The Broad Institute Genomics Platform"/>
            <consortium name="The Broad Institute Genome Sequencing Center for Infectious Disease"/>
            <person name="Wu L."/>
            <person name="Ma J."/>
        </authorList>
    </citation>
    <scope>NUCLEOTIDE SEQUENCE [LARGE SCALE GENOMIC DNA]</scope>
    <source>
        <strain evidence="2 3">JCM 3325</strain>
    </source>
</reference>
<evidence type="ECO:0000256" key="1">
    <source>
        <dbReference type="SAM" id="MobiDB-lite"/>
    </source>
</evidence>
<evidence type="ECO:0000313" key="3">
    <source>
        <dbReference type="Proteomes" id="UP001501231"/>
    </source>
</evidence>
<sequence>MAGGAAPTDSRGSSGSRSAVMTASGATSIATAPTTSAAVRVTLFKGRSRGADDDAGERTARHSDPEAAPGHGTVPASSRSLHQPSSLWTTEGGCTFCEA</sequence>
<dbReference type="Proteomes" id="UP001501231">
    <property type="component" value="Unassembled WGS sequence"/>
</dbReference>
<comment type="caution">
    <text evidence="2">The sequence shown here is derived from an EMBL/GenBank/DDBJ whole genome shotgun (WGS) entry which is preliminary data.</text>
</comment>
<feature type="compositionally biased region" description="Polar residues" evidence="1">
    <location>
        <begin position="75"/>
        <end position="89"/>
    </location>
</feature>
<evidence type="ECO:0000313" key="2">
    <source>
        <dbReference type="EMBL" id="GAA2459462.1"/>
    </source>
</evidence>